<name>A0A916LI41_MYCTX</name>
<evidence type="ECO:0000313" key="1">
    <source>
        <dbReference type="EMBL" id="CPB27847.1"/>
    </source>
</evidence>
<dbReference type="EMBL" id="CSBK01003825">
    <property type="protein sequence ID" value="CPB27847.1"/>
    <property type="molecule type" value="Genomic_DNA"/>
</dbReference>
<dbReference type="AlphaFoldDB" id="A0A916LI41"/>
<dbReference type="Proteomes" id="UP000039021">
    <property type="component" value="Unassembled WGS sequence"/>
</dbReference>
<evidence type="ECO:0000313" key="2">
    <source>
        <dbReference type="Proteomes" id="UP000039021"/>
    </source>
</evidence>
<sequence length="34" mass="3552">MCRAAPSNTVLTILLVATPCCSRAELSASLTMIN</sequence>
<comment type="caution">
    <text evidence="1">The sequence shown here is derived from an EMBL/GenBank/DDBJ whole genome shotgun (WGS) entry which is preliminary data.</text>
</comment>
<reference evidence="2" key="1">
    <citation type="submission" date="2015-03" db="EMBL/GenBank/DDBJ databases">
        <authorList>
            <consortium name="Pathogen Informatics"/>
        </authorList>
    </citation>
    <scope>NUCLEOTIDE SEQUENCE [LARGE SCALE GENOMIC DNA]</scope>
    <source>
        <strain evidence="2">N09902308</strain>
    </source>
</reference>
<accession>A0A916LI41</accession>
<gene>
    <name evidence="1" type="ORF">ERS007739_05163</name>
</gene>
<proteinExistence type="predicted"/>
<protein>
    <submittedName>
        <fullName evidence="1">Uncharacterized protein</fullName>
    </submittedName>
</protein>
<organism evidence="1 2">
    <name type="scientific">Mycobacterium tuberculosis</name>
    <dbReference type="NCBI Taxonomy" id="1773"/>
    <lineage>
        <taxon>Bacteria</taxon>
        <taxon>Bacillati</taxon>
        <taxon>Actinomycetota</taxon>
        <taxon>Actinomycetes</taxon>
        <taxon>Mycobacteriales</taxon>
        <taxon>Mycobacteriaceae</taxon>
        <taxon>Mycobacterium</taxon>
        <taxon>Mycobacterium tuberculosis complex</taxon>
    </lineage>
</organism>